<dbReference type="PANTHER" id="PTHR42804">
    <property type="entry name" value="ALDEHYDE DEHYDROGENASE"/>
    <property type="match status" value="1"/>
</dbReference>
<feature type="domain" description="Aldehyde dehydrogenase" evidence="4">
    <location>
        <begin position="34"/>
        <end position="288"/>
    </location>
</feature>
<name>A0ABX2P6D1_9PROT</name>
<evidence type="ECO:0000313" key="5">
    <source>
        <dbReference type="EMBL" id="NVN47416.1"/>
    </source>
</evidence>
<dbReference type="InterPro" id="IPR016162">
    <property type="entry name" value="Ald_DH_N"/>
</dbReference>
<dbReference type="InterPro" id="IPR015590">
    <property type="entry name" value="Aldehyde_DH_dom"/>
</dbReference>
<evidence type="ECO:0000256" key="3">
    <source>
        <dbReference type="SAM" id="MobiDB-lite"/>
    </source>
</evidence>
<keyword evidence="6" id="KW-1185">Reference proteome</keyword>
<comment type="caution">
    <text evidence="5">The sequence shown here is derived from an EMBL/GenBank/DDBJ whole genome shotgun (WGS) entry which is preliminary data.</text>
</comment>
<dbReference type="PANTHER" id="PTHR42804:SF1">
    <property type="entry name" value="ALDEHYDE DEHYDROGENASE-RELATED"/>
    <property type="match status" value="1"/>
</dbReference>
<dbReference type="RefSeq" id="WP_267311767.1">
    <property type="nucleotide sequence ID" value="NZ_JABXXV010000006.1"/>
</dbReference>
<dbReference type="Gene3D" id="3.40.309.10">
    <property type="entry name" value="Aldehyde Dehydrogenase, Chain A, domain 2"/>
    <property type="match status" value="1"/>
</dbReference>
<evidence type="ECO:0000256" key="1">
    <source>
        <dbReference type="ARBA" id="ARBA00009986"/>
    </source>
</evidence>
<dbReference type="InterPro" id="IPR016163">
    <property type="entry name" value="Ald_DH_C"/>
</dbReference>
<feature type="region of interest" description="Disordered" evidence="3">
    <location>
        <begin position="1"/>
        <end position="25"/>
    </location>
</feature>
<comment type="similarity">
    <text evidence="1">Belongs to the aldehyde dehydrogenase family.</text>
</comment>
<sequence>MRERSDSQETFGSQETRVPEGQPTPQALAPDVAALRLHQTAWARVPVSRRLQILRRFRKRLLLDIPGMLALIPDHAPIDVMMAEILPMISAIRFLEKEATSLLKDAPLSMLGRPIWLWGVRSHINRRPLGVVLIIAPGNYPLMLAGIQALQALAAGNTVALKPAPGRTALLTHFVSLLTQAGLPQGVIHILPEDAGPKAVQEAFDLIVLTGSEETGKKVALAAAQNLTPTIMELSGADPVFVLPSANLSLVARALHFGLTLKHGSTCIAPRRVFVHGNHREALEAQLALLLKNSGASHQKHYPALDQLTHTVGQAGGAVRKLGAATILLLDADQAGLADVDLFAPWLALIGVSDMAEAIEIESRSRHALGASIFGEEKEARALAKQIPAGSVTINDLIAPTADPRLPFGGARASGYGMTRGREGLLSMTRAVSVSTRRSGALHLLHYARILHGKFSR</sequence>
<organism evidence="5 6">
    <name type="scientific">Asaia spathodeae</name>
    <dbReference type="NCBI Taxonomy" id="657016"/>
    <lineage>
        <taxon>Bacteria</taxon>
        <taxon>Pseudomonadati</taxon>
        <taxon>Pseudomonadota</taxon>
        <taxon>Alphaproteobacteria</taxon>
        <taxon>Acetobacterales</taxon>
        <taxon>Acetobacteraceae</taxon>
        <taxon>Asaia</taxon>
    </lineage>
</organism>
<evidence type="ECO:0000313" key="6">
    <source>
        <dbReference type="Proteomes" id="UP001516351"/>
    </source>
</evidence>
<dbReference type="Proteomes" id="UP001516351">
    <property type="component" value="Unassembled WGS sequence"/>
</dbReference>
<dbReference type="Pfam" id="PF00171">
    <property type="entry name" value="Aldedh"/>
    <property type="match status" value="2"/>
</dbReference>
<proteinExistence type="inferred from homology"/>
<dbReference type="InterPro" id="IPR016161">
    <property type="entry name" value="Ald_DH/histidinol_DH"/>
</dbReference>
<dbReference type="SUPFAM" id="SSF53720">
    <property type="entry name" value="ALDH-like"/>
    <property type="match status" value="1"/>
</dbReference>
<gene>
    <name evidence="5" type="ORF">HW542_11435</name>
</gene>
<keyword evidence="2" id="KW-0560">Oxidoreductase</keyword>
<protein>
    <submittedName>
        <fullName evidence="5">Aldehyde dehydrogenase family protein</fullName>
    </submittedName>
</protein>
<evidence type="ECO:0000256" key="2">
    <source>
        <dbReference type="ARBA" id="ARBA00023002"/>
    </source>
</evidence>
<feature type="domain" description="Aldehyde dehydrogenase" evidence="4">
    <location>
        <begin position="326"/>
        <end position="432"/>
    </location>
</feature>
<reference evidence="5 6" key="1">
    <citation type="submission" date="2020-06" db="EMBL/GenBank/DDBJ databases">
        <title>Synonyms of Asaia species.</title>
        <authorList>
            <person name="Sombolestani A."/>
        </authorList>
    </citation>
    <scope>NUCLEOTIDE SEQUENCE [LARGE SCALE GENOMIC DNA]</scope>
    <source>
        <strain evidence="5 6">LMG 27047</strain>
    </source>
</reference>
<accession>A0ABX2P6D1</accession>
<dbReference type="EMBL" id="JABXXV010000006">
    <property type="protein sequence ID" value="NVN47416.1"/>
    <property type="molecule type" value="Genomic_DNA"/>
</dbReference>
<evidence type="ECO:0000259" key="4">
    <source>
        <dbReference type="Pfam" id="PF00171"/>
    </source>
</evidence>
<dbReference type="Gene3D" id="3.40.605.10">
    <property type="entry name" value="Aldehyde Dehydrogenase, Chain A, domain 1"/>
    <property type="match status" value="1"/>
</dbReference>